<comment type="caution">
    <text evidence="5">The sequence shown here is derived from an EMBL/GenBank/DDBJ whole genome shotgun (WGS) entry which is preliminary data.</text>
</comment>
<dbReference type="AlphaFoldDB" id="A0A0F9ISD0"/>
<evidence type="ECO:0008006" key="6">
    <source>
        <dbReference type="Google" id="ProtNLM"/>
    </source>
</evidence>
<accession>A0A0F9ISD0</accession>
<keyword evidence="3" id="KW-0238">DNA-binding</keyword>
<dbReference type="InterPro" id="IPR036390">
    <property type="entry name" value="WH_DNA-bd_sf"/>
</dbReference>
<name>A0A0F9ISD0_9ZZZZ</name>
<dbReference type="SUPFAM" id="SSF46785">
    <property type="entry name" value="Winged helix' DNA-binding domain"/>
    <property type="match status" value="1"/>
</dbReference>
<evidence type="ECO:0000313" key="5">
    <source>
        <dbReference type="EMBL" id="KKL96645.1"/>
    </source>
</evidence>
<dbReference type="InterPro" id="IPR005650">
    <property type="entry name" value="BlaI_family"/>
</dbReference>
<keyword evidence="4" id="KW-0804">Transcription</keyword>
<evidence type="ECO:0000256" key="1">
    <source>
        <dbReference type="ARBA" id="ARBA00011046"/>
    </source>
</evidence>
<dbReference type="EMBL" id="LAZR01018376">
    <property type="protein sequence ID" value="KKL96645.1"/>
    <property type="molecule type" value="Genomic_DNA"/>
</dbReference>
<sequence>MRKKGDFEYTEEHEEFILRAVKERPQTTNAITKDVRKKFFRKIDPNTVKRILKNLFKQGKIKRFQSGRTMLWQR</sequence>
<comment type="similarity">
    <text evidence="1">Belongs to the BlaI transcriptional regulatory family.</text>
</comment>
<gene>
    <name evidence="5" type="ORF">LCGC14_1842430</name>
</gene>
<evidence type="ECO:0000256" key="3">
    <source>
        <dbReference type="ARBA" id="ARBA00023125"/>
    </source>
</evidence>
<dbReference type="Pfam" id="PF03965">
    <property type="entry name" value="Penicillinase_R"/>
    <property type="match status" value="1"/>
</dbReference>
<keyword evidence="2" id="KW-0805">Transcription regulation</keyword>
<dbReference type="GO" id="GO:0045892">
    <property type="term" value="P:negative regulation of DNA-templated transcription"/>
    <property type="evidence" value="ECO:0007669"/>
    <property type="project" value="InterPro"/>
</dbReference>
<organism evidence="5">
    <name type="scientific">marine sediment metagenome</name>
    <dbReference type="NCBI Taxonomy" id="412755"/>
    <lineage>
        <taxon>unclassified sequences</taxon>
        <taxon>metagenomes</taxon>
        <taxon>ecological metagenomes</taxon>
    </lineage>
</organism>
<dbReference type="Gene3D" id="1.10.10.10">
    <property type="entry name" value="Winged helix-like DNA-binding domain superfamily/Winged helix DNA-binding domain"/>
    <property type="match status" value="1"/>
</dbReference>
<proteinExistence type="inferred from homology"/>
<dbReference type="InterPro" id="IPR036388">
    <property type="entry name" value="WH-like_DNA-bd_sf"/>
</dbReference>
<evidence type="ECO:0000256" key="2">
    <source>
        <dbReference type="ARBA" id="ARBA00023015"/>
    </source>
</evidence>
<reference evidence="5" key="1">
    <citation type="journal article" date="2015" name="Nature">
        <title>Complex archaea that bridge the gap between prokaryotes and eukaryotes.</title>
        <authorList>
            <person name="Spang A."/>
            <person name="Saw J.H."/>
            <person name="Jorgensen S.L."/>
            <person name="Zaremba-Niedzwiedzka K."/>
            <person name="Martijn J."/>
            <person name="Lind A.E."/>
            <person name="van Eijk R."/>
            <person name="Schleper C."/>
            <person name="Guy L."/>
            <person name="Ettema T.J."/>
        </authorList>
    </citation>
    <scope>NUCLEOTIDE SEQUENCE</scope>
</reference>
<protein>
    <recommendedName>
        <fullName evidence="6">Homologous-pairing protein 2 winged helix domain-containing protein</fullName>
    </recommendedName>
</protein>
<dbReference type="GO" id="GO:0003677">
    <property type="term" value="F:DNA binding"/>
    <property type="evidence" value="ECO:0007669"/>
    <property type="project" value="UniProtKB-KW"/>
</dbReference>
<evidence type="ECO:0000256" key="4">
    <source>
        <dbReference type="ARBA" id="ARBA00023163"/>
    </source>
</evidence>